<dbReference type="RefSeq" id="XP_031390117.1">
    <property type="nucleotide sequence ID" value="XM_031534257.1"/>
</dbReference>
<proteinExistence type="predicted"/>
<feature type="compositionally biased region" description="Basic residues" evidence="1">
    <location>
        <begin position="37"/>
        <end position="47"/>
    </location>
</feature>
<gene>
    <name evidence="3" type="primary">LOC116202662</name>
</gene>
<reference evidence="3" key="2">
    <citation type="submission" date="2025-08" db="UniProtKB">
        <authorList>
            <consortium name="RefSeq"/>
        </authorList>
    </citation>
    <scope>IDENTIFICATION</scope>
    <source>
        <tissue evidence="3">Leaf</tissue>
    </source>
</reference>
<sequence>MMDRPVHKYHLNADAADSTITDLMAITIYHVIKKARIKKGNSKKQQSKKAGSPSYEADSSSPEGIEAQETNFQEFSLLIRKKTSRLSQRRALQVSVHILLSTSCWQSN</sequence>
<feature type="compositionally biased region" description="Polar residues" evidence="1">
    <location>
        <begin position="57"/>
        <end position="66"/>
    </location>
</feature>
<dbReference type="Proteomes" id="UP000515151">
    <property type="component" value="Chromosome 4"/>
</dbReference>
<reference evidence="2" key="1">
    <citation type="journal article" date="2020" name="Plant Biotechnol. J.">
        <title>The pomegranate (Punica granatum L.) draft genome dissects genetic divergence between soft- and hard-seeded cultivars.</title>
        <authorList>
            <person name="Luo X."/>
            <person name="Li H."/>
            <person name="Wu Z."/>
            <person name="Yao W."/>
            <person name="Zhao P."/>
            <person name="Cao D."/>
            <person name="Yu H."/>
            <person name="Li K."/>
            <person name="Poudel K."/>
            <person name="Zhao D."/>
            <person name="Zhang F."/>
            <person name="Xia X."/>
            <person name="Chen L."/>
            <person name="Wang Q."/>
            <person name="Jing D."/>
            <person name="Cao S."/>
        </authorList>
    </citation>
    <scope>NUCLEOTIDE SEQUENCE [LARGE SCALE GENOMIC DNA]</scope>
    <source>
        <strain evidence="2">cv. Tunisia</strain>
    </source>
</reference>
<evidence type="ECO:0000256" key="1">
    <source>
        <dbReference type="SAM" id="MobiDB-lite"/>
    </source>
</evidence>
<dbReference type="GeneID" id="116202662"/>
<evidence type="ECO:0000313" key="2">
    <source>
        <dbReference type="Proteomes" id="UP000515151"/>
    </source>
</evidence>
<name>A0A6P8CZB4_PUNGR</name>
<evidence type="ECO:0000313" key="3">
    <source>
        <dbReference type="RefSeq" id="XP_031390117.1"/>
    </source>
</evidence>
<organism evidence="2 3">
    <name type="scientific">Punica granatum</name>
    <name type="common">Pomegranate</name>
    <dbReference type="NCBI Taxonomy" id="22663"/>
    <lineage>
        <taxon>Eukaryota</taxon>
        <taxon>Viridiplantae</taxon>
        <taxon>Streptophyta</taxon>
        <taxon>Embryophyta</taxon>
        <taxon>Tracheophyta</taxon>
        <taxon>Spermatophyta</taxon>
        <taxon>Magnoliopsida</taxon>
        <taxon>eudicotyledons</taxon>
        <taxon>Gunneridae</taxon>
        <taxon>Pentapetalae</taxon>
        <taxon>rosids</taxon>
        <taxon>malvids</taxon>
        <taxon>Myrtales</taxon>
        <taxon>Lythraceae</taxon>
        <taxon>Punica</taxon>
    </lineage>
</organism>
<dbReference type="AlphaFoldDB" id="A0A6P8CZB4"/>
<protein>
    <submittedName>
        <fullName evidence="3">Uncharacterized protein LOC116202662</fullName>
    </submittedName>
</protein>
<accession>A0A6P8CZB4</accession>
<feature type="region of interest" description="Disordered" evidence="1">
    <location>
        <begin position="37"/>
        <end position="66"/>
    </location>
</feature>
<keyword evidence="2" id="KW-1185">Reference proteome</keyword>